<sequence>MGAAPAAKCSGHWVAAQAGIARQAASRSGACRRAASRTHIASVKGLNANGAALQAQEFDLVGLALSMDMHHHADIAGLQAETRHGANKDDLGVFIEHGWFLAWMGGNGLYICQDWLAARESGRWQLSFLGSLIDPADEGDIVVEFFSRVKPLSFAQGCASGPSDCRLPCPAFPRPCPAPKARS</sequence>
<accession>A1VX39</accession>
<name>A1VX39_POLNA</name>
<keyword evidence="1" id="KW-0614">Plasmid</keyword>
<dbReference type="HOGENOM" id="CLU_1473924_0_0_4"/>
<proteinExistence type="predicted"/>
<reference evidence="2" key="1">
    <citation type="journal article" date="2009" name="Environ. Microbiol.">
        <title>The genome of Polaromonas naphthalenivorans strain CJ2, isolated from coal tar-contaminated sediment, reveals physiological and metabolic versatility and evolution through extensive horizontal gene transfer.</title>
        <authorList>
            <person name="Yagi J.M."/>
            <person name="Sims D."/>
            <person name="Brettin T."/>
            <person name="Bruce D."/>
            <person name="Madsen E.L."/>
        </authorList>
    </citation>
    <scope>NUCLEOTIDE SEQUENCE [LARGE SCALE GENOMIC DNA]</scope>
    <source>
        <strain evidence="2">CJ2</strain>
        <plasmid evidence="2">Plasmid pPNAP05</plasmid>
    </source>
</reference>
<keyword evidence="2" id="KW-1185">Reference proteome</keyword>
<evidence type="ECO:0000313" key="2">
    <source>
        <dbReference type="Proteomes" id="UP000000644"/>
    </source>
</evidence>
<dbReference type="AlphaFoldDB" id="A1VX39"/>
<protein>
    <submittedName>
        <fullName evidence="1">Uncharacterized protein</fullName>
    </submittedName>
</protein>
<dbReference type="KEGG" id="pna:Pnap_4808"/>
<dbReference type="Proteomes" id="UP000000644">
    <property type="component" value="Plasmid pPNAP05"/>
</dbReference>
<dbReference type="EMBL" id="CP000534">
    <property type="protein sequence ID" value="ABM40217.1"/>
    <property type="molecule type" value="Genomic_DNA"/>
</dbReference>
<evidence type="ECO:0000313" key="1">
    <source>
        <dbReference type="EMBL" id="ABM40217.1"/>
    </source>
</evidence>
<gene>
    <name evidence="1" type="ordered locus">Pnap_4808</name>
</gene>
<organism evidence="1 2">
    <name type="scientific">Polaromonas naphthalenivorans (strain CJ2)</name>
    <dbReference type="NCBI Taxonomy" id="365044"/>
    <lineage>
        <taxon>Bacteria</taxon>
        <taxon>Pseudomonadati</taxon>
        <taxon>Pseudomonadota</taxon>
        <taxon>Betaproteobacteria</taxon>
        <taxon>Burkholderiales</taxon>
        <taxon>Comamonadaceae</taxon>
        <taxon>Polaromonas</taxon>
    </lineage>
</organism>
<geneLocation type="plasmid" evidence="1 2">
    <name>pPNAP05</name>
</geneLocation>